<proteinExistence type="inferred from homology"/>
<dbReference type="GO" id="GO:0005524">
    <property type="term" value="F:ATP binding"/>
    <property type="evidence" value="ECO:0007669"/>
    <property type="project" value="UniProtKB-KW"/>
</dbReference>
<feature type="domain" description="Mvd1 C-terminal" evidence="8">
    <location>
        <begin position="175"/>
        <end position="308"/>
    </location>
</feature>
<comment type="caution">
    <text evidence="10">The sequence shown here is derived from an EMBL/GenBank/DDBJ whole genome shotgun (WGS) entry which is preliminary data.</text>
</comment>
<accession>A0A2T0W9S6</accession>
<reference evidence="10 11" key="1">
    <citation type="submission" date="2018-03" db="EMBL/GenBank/DDBJ databases">
        <title>Genomic Encyclopedia of Archaeal and Bacterial Type Strains, Phase II (KMG-II): from individual species to whole genera.</title>
        <authorList>
            <person name="Goeker M."/>
        </authorList>
    </citation>
    <scope>NUCLEOTIDE SEQUENCE [LARGE SCALE GENOMIC DNA]</scope>
    <source>
        <strain evidence="10 11">DSM 13175</strain>
    </source>
</reference>
<evidence type="ECO:0000256" key="7">
    <source>
        <dbReference type="ARBA" id="ARBA00023239"/>
    </source>
</evidence>
<dbReference type="InterPro" id="IPR053859">
    <property type="entry name" value="MVD-like_N"/>
</dbReference>
<organism evidence="10 11">
    <name type="scientific">Alkalibacterium olivapovliticus</name>
    <dbReference type="NCBI Taxonomy" id="99907"/>
    <lineage>
        <taxon>Bacteria</taxon>
        <taxon>Bacillati</taxon>
        <taxon>Bacillota</taxon>
        <taxon>Bacilli</taxon>
        <taxon>Lactobacillales</taxon>
        <taxon>Carnobacteriaceae</taxon>
        <taxon>Alkalibacterium</taxon>
    </lineage>
</organism>
<dbReference type="GO" id="GO:0005829">
    <property type="term" value="C:cytosol"/>
    <property type="evidence" value="ECO:0007669"/>
    <property type="project" value="InterPro"/>
</dbReference>
<keyword evidence="3" id="KW-0444">Lipid biosynthesis</keyword>
<dbReference type="Proteomes" id="UP000238205">
    <property type="component" value="Unassembled WGS sequence"/>
</dbReference>
<keyword evidence="6" id="KW-0443">Lipid metabolism</keyword>
<dbReference type="AlphaFoldDB" id="A0A2T0W9S6"/>
<evidence type="ECO:0000313" key="10">
    <source>
        <dbReference type="EMBL" id="PRY83469.1"/>
    </source>
</evidence>
<evidence type="ECO:0000256" key="3">
    <source>
        <dbReference type="ARBA" id="ARBA00022516"/>
    </source>
</evidence>
<gene>
    <name evidence="10" type="ORF">CLV38_10475</name>
</gene>
<dbReference type="InterPro" id="IPR014721">
    <property type="entry name" value="Ribsml_uS5_D2-typ_fold_subgr"/>
</dbReference>
<feature type="domain" description="Diphosphomevalonate decarboxylase-like N-terminal" evidence="9">
    <location>
        <begin position="7"/>
        <end position="162"/>
    </location>
</feature>
<evidence type="ECO:0000259" key="9">
    <source>
        <dbReference type="Pfam" id="PF22700"/>
    </source>
</evidence>
<dbReference type="Gene3D" id="3.30.70.890">
    <property type="entry name" value="GHMP kinase, C-terminal domain"/>
    <property type="match status" value="1"/>
</dbReference>
<dbReference type="InterPro" id="IPR005935">
    <property type="entry name" value="Mev_decarb"/>
</dbReference>
<dbReference type="InterPro" id="IPR029765">
    <property type="entry name" value="Mev_diP_decarb"/>
</dbReference>
<evidence type="ECO:0000313" key="11">
    <source>
        <dbReference type="Proteomes" id="UP000238205"/>
    </source>
</evidence>
<dbReference type="EMBL" id="PVTO01000004">
    <property type="protein sequence ID" value="PRY83469.1"/>
    <property type="molecule type" value="Genomic_DNA"/>
</dbReference>
<dbReference type="SUPFAM" id="SSF55060">
    <property type="entry name" value="GHMP Kinase, C-terminal domain"/>
    <property type="match status" value="1"/>
</dbReference>
<keyword evidence="7" id="KW-0456">Lyase</keyword>
<dbReference type="SUPFAM" id="SSF54211">
    <property type="entry name" value="Ribosomal protein S5 domain 2-like"/>
    <property type="match status" value="1"/>
</dbReference>
<dbReference type="FunFam" id="3.30.230.10:FF:000072">
    <property type="entry name" value="Diphosphomevalonate decarboxylase"/>
    <property type="match status" value="1"/>
</dbReference>
<dbReference type="NCBIfam" id="TIGR01240">
    <property type="entry name" value="mevDPdecarb"/>
    <property type="match status" value="1"/>
</dbReference>
<dbReference type="InterPro" id="IPR041431">
    <property type="entry name" value="Mvd1_C"/>
</dbReference>
<evidence type="ECO:0000256" key="1">
    <source>
        <dbReference type="ARBA" id="ARBA00008831"/>
    </source>
</evidence>
<keyword evidence="5" id="KW-0067">ATP-binding</keyword>
<evidence type="ECO:0000259" key="8">
    <source>
        <dbReference type="Pfam" id="PF18376"/>
    </source>
</evidence>
<sequence length="328" mass="36164">MTKWVRAHTNIALIKYWGKENEEWIIPKNNSLSLTLDAFYTDTQVIFDKTLKEDELILDNVMQNASALNKVQRVLDEVRSQAGIQLKARVESKNHVPTAAGLASSASGLAALAGAASQAAGLSLSDTELSKLARIGSGSASRSIYGGFAEWVKGHDHDSSFAVPVDDADWDIGMLFVIVNDAVKEVSSRDGMRRTVETSPFYQGWLDSLDKDLRDMKAAISERDIEKVGSIAERNALKMHATTLGANPPFTYWTAESMTAMTAVRDLRKQEYTAYFTMDAGPNVKIICRQSQLTDIKDKLRPLFTDDQLIEARPGPGLHLVDQSQPTI</sequence>
<protein>
    <recommendedName>
        <fullName evidence="2">diphosphomevalonate decarboxylase</fullName>
        <ecNumber evidence="2">4.1.1.33</ecNumber>
    </recommendedName>
</protein>
<name>A0A2T0W9S6_9LACT</name>
<dbReference type="PANTHER" id="PTHR10977:SF3">
    <property type="entry name" value="DIPHOSPHOMEVALONATE DECARBOXYLASE"/>
    <property type="match status" value="1"/>
</dbReference>
<keyword evidence="11" id="KW-1185">Reference proteome</keyword>
<dbReference type="GO" id="GO:0004163">
    <property type="term" value="F:diphosphomevalonate decarboxylase activity"/>
    <property type="evidence" value="ECO:0007669"/>
    <property type="project" value="UniProtKB-EC"/>
</dbReference>
<dbReference type="PIRSF" id="PIRSF015950">
    <property type="entry name" value="Mev_P_decrbx"/>
    <property type="match status" value="1"/>
</dbReference>
<evidence type="ECO:0000256" key="5">
    <source>
        <dbReference type="ARBA" id="ARBA00022840"/>
    </source>
</evidence>
<dbReference type="PANTHER" id="PTHR10977">
    <property type="entry name" value="DIPHOSPHOMEVALONATE DECARBOXYLASE"/>
    <property type="match status" value="1"/>
</dbReference>
<dbReference type="EC" id="4.1.1.33" evidence="2"/>
<dbReference type="GO" id="GO:0019287">
    <property type="term" value="P:isopentenyl diphosphate biosynthetic process, mevalonate pathway"/>
    <property type="evidence" value="ECO:0007669"/>
    <property type="project" value="InterPro"/>
</dbReference>
<dbReference type="InterPro" id="IPR020568">
    <property type="entry name" value="Ribosomal_Su5_D2-typ_SF"/>
</dbReference>
<dbReference type="RefSeq" id="WP_106191416.1">
    <property type="nucleotide sequence ID" value="NZ_PVTO01000004.1"/>
</dbReference>
<evidence type="ECO:0000256" key="4">
    <source>
        <dbReference type="ARBA" id="ARBA00022741"/>
    </source>
</evidence>
<dbReference type="Pfam" id="PF18376">
    <property type="entry name" value="MDD_C"/>
    <property type="match status" value="1"/>
</dbReference>
<evidence type="ECO:0000256" key="2">
    <source>
        <dbReference type="ARBA" id="ARBA00012296"/>
    </source>
</evidence>
<dbReference type="OrthoDB" id="5498344at2"/>
<comment type="similarity">
    <text evidence="1">Belongs to the diphosphomevalonate decarboxylase family.</text>
</comment>
<dbReference type="Pfam" id="PF22700">
    <property type="entry name" value="MVD-like_N"/>
    <property type="match status" value="1"/>
</dbReference>
<keyword evidence="4" id="KW-0547">Nucleotide-binding</keyword>
<dbReference type="Gene3D" id="3.30.230.10">
    <property type="match status" value="1"/>
</dbReference>
<evidence type="ECO:0000256" key="6">
    <source>
        <dbReference type="ARBA" id="ARBA00023098"/>
    </source>
</evidence>
<dbReference type="InterPro" id="IPR036554">
    <property type="entry name" value="GHMP_kinase_C_sf"/>
</dbReference>